<evidence type="ECO:0000313" key="3">
    <source>
        <dbReference type="Proteomes" id="UP000032141"/>
    </source>
</evidence>
<dbReference type="KEGG" id="boe:106317237"/>
<dbReference type="HOGENOM" id="CLU_1689115_0_0_1"/>
<dbReference type="RefSeq" id="XP_013610542.1">
    <property type="nucleotide sequence ID" value="XM_013755088.1"/>
</dbReference>
<dbReference type="SMR" id="A0A0D3E8A5"/>
<dbReference type="STRING" id="109376.A0A0D3E8A5"/>
<protein>
    <submittedName>
        <fullName evidence="2">Uncharacterized protein</fullName>
    </submittedName>
</protein>
<accession>A0A0D3E8A5</accession>
<reference evidence="2" key="2">
    <citation type="submission" date="2015-03" db="UniProtKB">
        <authorList>
            <consortium name="EnsemblPlants"/>
        </authorList>
    </citation>
    <scope>IDENTIFICATION</scope>
</reference>
<evidence type="ECO:0000256" key="1">
    <source>
        <dbReference type="SAM" id="MobiDB-lite"/>
    </source>
</evidence>
<dbReference type="OrthoDB" id="69150at2759"/>
<keyword evidence="3" id="KW-1185">Reference proteome</keyword>
<dbReference type="Gramene" id="Bo9g078170.1">
    <property type="protein sequence ID" value="Bo9g078170.1"/>
    <property type="gene ID" value="Bo9g078170"/>
</dbReference>
<sequence>MAVTEGQQVMALISKRLRAHRKRYNRITEMEEAVSQGKTLNKEQEEAIRSKPIVTALIEELEKLRLPPSPPPSAAGSEEINLPAKKNKKKKERKEEAEEEKVTEKDVTDPEGCKISDGLDAGEVSKDNISPCSVSSQDGTTSPPPATNGKPRRKRNKAKKPQTSN</sequence>
<reference evidence="2 3" key="1">
    <citation type="journal article" date="2014" name="Genome Biol.">
        <title>Transcriptome and methylome profiling reveals relics of genome dominance in the mesopolyploid Brassica oleracea.</title>
        <authorList>
            <person name="Parkin I.A."/>
            <person name="Koh C."/>
            <person name="Tang H."/>
            <person name="Robinson S.J."/>
            <person name="Kagale S."/>
            <person name="Clarke W.E."/>
            <person name="Town C.D."/>
            <person name="Nixon J."/>
            <person name="Krishnakumar V."/>
            <person name="Bidwell S.L."/>
            <person name="Denoeud F."/>
            <person name="Belcram H."/>
            <person name="Links M.G."/>
            <person name="Just J."/>
            <person name="Clarke C."/>
            <person name="Bender T."/>
            <person name="Huebert T."/>
            <person name="Mason A.S."/>
            <person name="Pires J.C."/>
            <person name="Barker G."/>
            <person name="Moore J."/>
            <person name="Walley P.G."/>
            <person name="Manoli S."/>
            <person name="Batley J."/>
            <person name="Edwards D."/>
            <person name="Nelson M.N."/>
            <person name="Wang X."/>
            <person name="Paterson A.H."/>
            <person name="King G."/>
            <person name="Bancroft I."/>
            <person name="Chalhoub B."/>
            <person name="Sharpe A.G."/>
        </authorList>
    </citation>
    <scope>NUCLEOTIDE SEQUENCE</scope>
    <source>
        <strain evidence="2 3">cv. TO1000</strain>
    </source>
</reference>
<organism evidence="2 3">
    <name type="scientific">Brassica oleracea var. oleracea</name>
    <dbReference type="NCBI Taxonomy" id="109376"/>
    <lineage>
        <taxon>Eukaryota</taxon>
        <taxon>Viridiplantae</taxon>
        <taxon>Streptophyta</taxon>
        <taxon>Embryophyta</taxon>
        <taxon>Tracheophyta</taxon>
        <taxon>Spermatophyta</taxon>
        <taxon>Magnoliopsida</taxon>
        <taxon>eudicotyledons</taxon>
        <taxon>Gunneridae</taxon>
        <taxon>Pentapetalae</taxon>
        <taxon>rosids</taxon>
        <taxon>malvids</taxon>
        <taxon>Brassicales</taxon>
        <taxon>Brassicaceae</taxon>
        <taxon>Brassiceae</taxon>
        <taxon>Brassica</taxon>
    </lineage>
</organism>
<dbReference type="PANTHER" id="PTHR37736:SF2">
    <property type="entry name" value="GENOME ASSEMBLY, CHROMOSOME: A09"/>
    <property type="match status" value="1"/>
</dbReference>
<dbReference type="PANTHER" id="PTHR37736">
    <property type="entry name" value="GLYCINE-RICH PROTEIN"/>
    <property type="match status" value="1"/>
</dbReference>
<feature type="compositionally biased region" description="Basic residues" evidence="1">
    <location>
        <begin position="150"/>
        <end position="165"/>
    </location>
</feature>
<dbReference type="Proteomes" id="UP000032141">
    <property type="component" value="Chromosome C9"/>
</dbReference>
<proteinExistence type="predicted"/>
<dbReference type="GeneID" id="106317237"/>
<dbReference type="AlphaFoldDB" id="A0A0D3E8A5"/>
<feature type="region of interest" description="Disordered" evidence="1">
    <location>
        <begin position="64"/>
        <end position="165"/>
    </location>
</feature>
<evidence type="ECO:0000313" key="2">
    <source>
        <dbReference type="EnsemblPlants" id="Bo9g078170.1"/>
    </source>
</evidence>
<dbReference type="EnsemblPlants" id="Bo9g078170.1">
    <property type="protein sequence ID" value="Bo9g078170.1"/>
    <property type="gene ID" value="Bo9g078170"/>
</dbReference>
<feature type="compositionally biased region" description="Polar residues" evidence="1">
    <location>
        <begin position="127"/>
        <end position="141"/>
    </location>
</feature>
<name>A0A0D3E8A5_BRAOL</name>
<feature type="compositionally biased region" description="Basic and acidic residues" evidence="1">
    <location>
        <begin position="93"/>
        <end position="114"/>
    </location>
</feature>